<feature type="compositionally biased region" description="Low complexity" evidence="3">
    <location>
        <begin position="118"/>
        <end position="145"/>
    </location>
</feature>
<proteinExistence type="predicted"/>
<dbReference type="PANTHER" id="PTHR10252:SF54">
    <property type="entry name" value="CHROMATIN ACCESSIBILITY COMPLEX PROTEIN 1"/>
    <property type="match status" value="1"/>
</dbReference>
<dbReference type="GO" id="GO:0000976">
    <property type="term" value="F:transcription cis-regulatory region binding"/>
    <property type="evidence" value="ECO:0007669"/>
    <property type="project" value="TreeGrafter"/>
</dbReference>
<dbReference type="InterPro" id="IPR003958">
    <property type="entry name" value="CBFA_NFYB_domain"/>
</dbReference>
<reference evidence="5 6" key="1">
    <citation type="submission" date="2023-10" db="EMBL/GenBank/DDBJ databases">
        <authorList>
            <person name="Maclean D."/>
            <person name="Macfadyen A."/>
        </authorList>
    </citation>
    <scope>NUCLEOTIDE SEQUENCE [LARGE SCALE GENOMIC DNA]</scope>
</reference>
<dbReference type="InterPro" id="IPR050568">
    <property type="entry name" value="Transcr_DNA_Rep_Reg"/>
</dbReference>
<keyword evidence="2" id="KW-0539">Nucleus</keyword>
<dbReference type="GO" id="GO:0046982">
    <property type="term" value="F:protein heterodimerization activity"/>
    <property type="evidence" value="ECO:0007669"/>
    <property type="project" value="InterPro"/>
</dbReference>
<dbReference type="GO" id="GO:0006355">
    <property type="term" value="P:regulation of DNA-templated transcription"/>
    <property type="evidence" value="ECO:0007669"/>
    <property type="project" value="TreeGrafter"/>
</dbReference>
<organism evidence="5 6">
    <name type="scientific">Coccomyxa viridis</name>
    <dbReference type="NCBI Taxonomy" id="1274662"/>
    <lineage>
        <taxon>Eukaryota</taxon>
        <taxon>Viridiplantae</taxon>
        <taxon>Chlorophyta</taxon>
        <taxon>core chlorophytes</taxon>
        <taxon>Trebouxiophyceae</taxon>
        <taxon>Trebouxiophyceae incertae sedis</taxon>
        <taxon>Coccomyxaceae</taxon>
        <taxon>Coccomyxa</taxon>
    </lineage>
</organism>
<dbReference type="SUPFAM" id="SSF47113">
    <property type="entry name" value="Histone-fold"/>
    <property type="match status" value="1"/>
</dbReference>
<comment type="subcellular location">
    <subcellularLocation>
        <location evidence="1">Nucleus</location>
    </subcellularLocation>
</comment>
<protein>
    <recommendedName>
        <fullName evidence="4">Transcription factor CBF/NF-Y/archaeal histone domain-containing protein</fullName>
    </recommendedName>
</protein>
<evidence type="ECO:0000256" key="2">
    <source>
        <dbReference type="ARBA" id="ARBA00023242"/>
    </source>
</evidence>
<evidence type="ECO:0000313" key="6">
    <source>
        <dbReference type="Proteomes" id="UP001314263"/>
    </source>
</evidence>
<gene>
    <name evidence="5" type="ORF">CVIRNUC_001100</name>
</gene>
<dbReference type="GO" id="GO:0005634">
    <property type="term" value="C:nucleus"/>
    <property type="evidence" value="ECO:0007669"/>
    <property type="project" value="UniProtKB-SubCell"/>
</dbReference>
<evidence type="ECO:0000256" key="1">
    <source>
        <dbReference type="ARBA" id="ARBA00004123"/>
    </source>
</evidence>
<feature type="region of interest" description="Disordered" evidence="3">
    <location>
        <begin position="108"/>
        <end position="216"/>
    </location>
</feature>
<evidence type="ECO:0000256" key="3">
    <source>
        <dbReference type="SAM" id="MobiDB-lite"/>
    </source>
</evidence>
<evidence type="ECO:0000313" key="5">
    <source>
        <dbReference type="EMBL" id="CAK0738837.1"/>
    </source>
</evidence>
<comment type="caution">
    <text evidence="5">The sequence shown here is derived from an EMBL/GenBank/DDBJ whole genome shotgun (WGS) entry which is preliminary data.</text>
</comment>
<dbReference type="Gene3D" id="1.10.20.10">
    <property type="entry name" value="Histone, subunit A"/>
    <property type="match status" value="1"/>
</dbReference>
<dbReference type="Proteomes" id="UP001314263">
    <property type="component" value="Unassembled WGS sequence"/>
</dbReference>
<dbReference type="AlphaFoldDB" id="A0AAV1HS99"/>
<feature type="domain" description="Transcription factor CBF/NF-Y/archaeal histone" evidence="4">
    <location>
        <begin position="16"/>
        <end position="78"/>
    </location>
</feature>
<dbReference type="InterPro" id="IPR009072">
    <property type="entry name" value="Histone-fold"/>
</dbReference>
<dbReference type="PANTHER" id="PTHR10252">
    <property type="entry name" value="HISTONE-LIKE TRANSCRIPTION FACTOR CCAAT-RELATED"/>
    <property type="match status" value="1"/>
</dbReference>
<sequence length="216" mass="23235">MDPPMGAASQGPQEVLPLMRVKKLMKEEADVKAVAGDASYAAARATEFLIEELARRAFDITAKSNRDMISYTDVATAVAEWPAAIFLQDIVPKRMPLSELIKRLRATEPGQNGDAHRQAAPLANGNAAGGQQQAVPVQQEQPKAVVKGEISQKPPVQPQPVAPPQHTGLQQPQHVQQPPAPQGHGPIMQHLQQQAQSYSQAPGISMQQMGAPAFQQ</sequence>
<feature type="compositionally biased region" description="Low complexity" evidence="3">
    <location>
        <begin position="164"/>
        <end position="201"/>
    </location>
</feature>
<name>A0AAV1HS99_9CHLO</name>
<dbReference type="EMBL" id="CAUYUE010000002">
    <property type="protein sequence ID" value="CAK0738837.1"/>
    <property type="molecule type" value="Genomic_DNA"/>
</dbReference>
<evidence type="ECO:0000259" key="4">
    <source>
        <dbReference type="Pfam" id="PF00808"/>
    </source>
</evidence>
<keyword evidence="6" id="KW-1185">Reference proteome</keyword>
<accession>A0AAV1HS99</accession>
<dbReference type="Pfam" id="PF00808">
    <property type="entry name" value="CBFD_NFYB_HMF"/>
    <property type="match status" value="1"/>
</dbReference>